<accession>A0ACB9BMQ8</accession>
<reference evidence="1 2" key="2">
    <citation type="journal article" date="2022" name="Mol. Ecol. Resour.">
        <title>The genomes of chicory, endive, great burdock and yacon provide insights into Asteraceae paleo-polyploidization history and plant inulin production.</title>
        <authorList>
            <person name="Fan W."/>
            <person name="Wang S."/>
            <person name="Wang H."/>
            <person name="Wang A."/>
            <person name="Jiang F."/>
            <person name="Liu H."/>
            <person name="Zhao H."/>
            <person name="Xu D."/>
            <person name="Zhang Y."/>
        </authorList>
    </citation>
    <scope>NUCLEOTIDE SEQUENCE [LARGE SCALE GENOMIC DNA]</scope>
    <source>
        <strain evidence="2">cv. Punajuju</strain>
        <tissue evidence="1">Leaves</tissue>
    </source>
</reference>
<comment type="caution">
    <text evidence="1">The sequence shown here is derived from an EMBL/GenBank/DDBJ whole genome shotgun (WGS) entry which is preliminary data.</text>
</comment>
<gene>
    <name evidence="1" type="ORF">L2E82_34774</name>
</gene>
<sequence>MASFSYLSIITLISILCFCNCSSSSQNTLTLSLTQHIPPSQQSEQETNRHPWLQIINSLASSSVTRAHLLKNPNEKSSSTSKIPLFSRSYGGYSVSLSFGSPPQKLSFVMDTGSSLVWFPCTHRYTCYNCDFPNVNQTNIPKFIPKLSSTAKIIGCKNKKCGFVFGSSDPIRCSDNGICPAYMLQYGSGSTSGLLLSETLDFDEGDATDFVVGCSIISSRQPSGIAGFGRGPASLPVQMGLKKFSYCLVSHRFDDAPVSSELVLYRNSSNSGAGGSGISYTNFHKNPVTSRSAFKEYYYVNLRKITVGGKTVKIPYRFLVPGSDGNGGTIIDSGTTFTFMDGHAYDLVAKEFENQMSKYKRALDVESESGLGPCFDIAGKPAEFPELMFHFKGGAKLSLPLADYFSFLGDSGVLCMTIVSSSLIGSNSTTGPSIIMGNYQQQNIYLEYDLENGRLGFKKQTCK</sequence>
<evidence type="ECO:0000313" key="1">
    <source>
        <dbReference type="EMBL" id="KAI3723296.1"/>
    </source>
</evidence>
<evidence type="ECO:0000313" key="2">
    <source>
        <dbReference type="Proteomes" id="UP001055811"/>
    </source>
</evidence>
<protein>
    <submittedName>
        <fullName evidence="1">Uncharacterized protein</fullName>
    </submittedName>
</protein>
<reference evidence="2" key="1">
    <citation type="journal article" date="2022" name="Mol. Ecol. Resour.">
        <title>The genomes of chicory, endive, great burdock and yacon provide insights into Asteraceae palaeo-polyploidization history and plant inulin production.</title>
        <authorList>
            <person name="Fan W."/>
            <person name="Wang S."/>
            <person name="Wang H."/>
            <person name="Wang A."/>
            <person name="Jiang F."/>
            <person name="Liu H."/>
            <person name="Zhao H."/>
            <person name="Xu D."/>
            <person name="Zhang Y."/>
        </authorList>
    </citation>
    <scope>NUCLEOTIDE SEQUENCE [LARGE SCALE GENOMIC DNA]</scope>
    <source>
        <strain evidence="2">cv. Punajuju</strain>
    </source>
</reference>
<organism evidence="1 2">
    <name type="scientific">Cichorium intybus</name>
    <name type="common">Chicory</name>
    <dbReference type="NCBI Taxonomy" id="13427"/>
    <lineage>
        <taxon>Eukaryota</taxon>
        <taxon>Viridiplantae</taxon>
        <taxon>Streptophyta</taxon>
        <taxon>Embryophyta</taxon>
        <taxon>Tracheophyta</taxon>
        <taxon>Spermatophyta</taxon>
        <taxon>Magnoliopsida</taxon>
        <taxon>eudicotyledons</taxon>
        <taxon>Gunneridae</taxon>
        <taxon>Pentapetalae</taxon>
        <taxon>asterids</taxon>
        <taxon>campanulids</taxon>
        <taxon>Asterales</taxon>
        <taxon>Asteraceae</taxon>
        <taxon>Cichorioideae</taxon>
        <taxon>Cichorieae</taxon>
        <taxon>Cichoriinae</taxon>
        <taxon>Cichorium</taxon>
    </lineage>
</organism>
<dbReference type="EMBL" id="CM042014">
    <property type="protein sequence ID" value="KAI3723296.1"/>
    <property type="molecule type" value="Genomic_DNA"/>
</dbReference>
<name>A0ACB9BMQ8_CICIN</name>
<keyword evidence="2" id="KW-1185">Reference proteome</keyword>
<dbReference type="Proteomes" id="UP001055811">
    <property type="component" value="Linkage Group LG06"/>
</dbReference>
<proteinExistence type="predicted"/>